<feature type="coiled-coil region" evidence="1">
    <location>
        <begin position="91"/>
        <end position="118"/>
    </location>
</feature>
<dbReference type="OrthoDB" id="2959680at2759"/>
<proteinExistence type="predicted"/>
<keyword evidence="1" id="KW-0175">Coiled coil</keyword>
<accession>A0A0D0C7V9</accession>
<sequence>MGVSILSALGYALALYFLGLEVFYIYIHLPIVHLPIAVDISDGVKEMVESQIRGILFWLAVVSLTYLTLLFCFSALFIVLRSFIGLVTFFRPDLKAAIDEAEREAERKAERKAKNKEKPSKRAIWGRTLLNVFLCTIHITNDAIYNRSKDAASFKEGVLQRFKYMGDKARVIISTEILILFFIFFLGSIISLVRTVVRRHRQQCTVAHANADEESRLTPNEIIMVEAQQNTTTRLPVLEEKLIDLSTGMDAMYEKIESYVVSTGATKKDEEPLIKL</sequence>
<evidence type="ECO:0000256" key="2">
    <source>
        <dbReference type="SAM" id="Phobius"/>
    </source>
</evidence>
<feature type="transmembrane region" description="Helical" evidence="2">
    <location>
        <begin position="171"/>
        <end position="193"/>
    </location>
</feature>
<keyword evidence="2" id="KW-1133">Transmembrane helix</keyword>
<reference evidence="3 4" key="1">
    <citation type="submission" date="2014-04" db="EMBL/GenBank/DDBJ databases">
        <title>Evolutionary Origins and Diversification of the Mycorrhizal Mutualists.</title>
        <authorList>
            <consortium name="DOE Joint Genome Institute"/>
            <consortium name="Mycorrhizal Genomics Consortium"/>
            <person name="Kohler A."/>
            <person name="Kuo A."/>
            <person name="Nagy L.G."/>
            <person name="Floudas D."/>
            <person name="Copeland A."/>
            <person name="Barry K.W."/>
            <person name="Cichocki N."/>
            <person name="Veneault-Fourrey C."/>
            <person name="LaButti K."/>
            <person name="Lindquist E.A."/>
            <person name="Lipzen A."/>
            <person name="Lundell T."/>
            <person name="Morin E."/>
            <person name="Murat C."/>
            <person name="Riley R."/>
            <person name="Ohm R."/>
            <person name="Sun H."/>
            <person name="Tunlid A."/>
            <person name="Henrissat B."/>
            <person name="Grigoriev I.V."/>
            <person name="Hibbett D.S."/>
            <person name="Martin F."/>
        </authorList>
    </citation>
    <scope>NUCLEOTIDE SEQUENCE [LARGE SCALE GENOMIC DNA]</scope>
    <source>
        <strain evidence="3 4">FD-317 M1</strain>
    </source>
</reference>
<dbReference type="AlphaFoldDB" id="A0A0D0C7V9"/>
<gene>
    <name evidence="3" type="ORF">GYMLUDRAFT_245960</name>
</gene>
<keyword evidence="4" id="KW-1185">Reference proteome</keyword>
<feature type="transmembrane region" description="Helical" evidence="2">
    <location>
        <begin position="55"/>
        <end position="84"/>
    </location>
</feature>
<keyword evidence="2" id="KW-0472">Membrane</keyword>
<feature type="transmembrane region" description="Helical" evidence="2">
    <location>
        <begin position="6"/>
        <end position="27"/>
    </location>
</feature>
<protein>
    <submittedName>
        <fullName evidence="3">Uncharacterized protein</fullName>
    </submittedName>
</protein>
<dbReference type="EMBL" id="KN834784">
    <property type="protein sequence ID" value="KIK58539.1"/>
    <property type="molecule type" value="Genomic_DNA"/>
</dbReference>
<evidence type="ECO:0000256" key="1">
    <source>
        <dbReference type="SAM" id="Coils"/>
    </source>
</evidence>
<evidence type="ECO:0000313" key="3">
    <source>
        <dbReference type="EMBL" id="KIK58539.1"/>
    </source>
</evidence>
<keyword evidence="2" id="KW-0812">Transmembrane</keyword>
<organism evidence="3 4">
    <name type="scientific">Collybiopsis luxurians FD-317 M1</name>
    <dbReference type="NCBI Taxonomy" id="944289"/>
    <lineage>
        <taxon>Eukaryota</taxon>
        <taxon>Fungi</taxon>
        <taxon>Dikarya</taxon>
        <taxon>Basidiomycota</taxon>
        <taxon>Agaricomycotina</taxon>
        <taxon>Agaricomycetes</taxon>
        <taxon>Agaricomycetidae</taxon>
        <taxon>Agaricales</taxon>
        <taxon>Marasmiineae</taxon>
        <taxon>Omphalotaceae</taxon>
        <taxon>Collybiopsis</taxon>
        <taxon>Collybiopsis luxurians</taxon>
    </lineage>
</organism>
<evidence type="ECO:0000313" key="4">
    <source>
        <dbReference type="Proteomes" id="UP000053593"/>
    </source>
</evidence>
<dbReference type="Proteomes" id="UP000053593">
    <property type="component" value="Unassembled WGS sequence"/>
</dbReference>
<dbReference type="HOGENOM" id="CLU_087994_0_0_1"/>
<name>A0A0D0C7V9_9AGAR</name>